<feature type="non-terminal residue" evidence="2">
    <location>
        <position position="1"/>
    </location>
</feature>
<dbReference type="Proteomes" id="UP000010411">
    <property type="component" value="Unassembled WGS sequence"/>
</dbReference>
<keyword evidence="3" id="KW-1185">Reference proteome</keyword>
<evidence type="ECO:0000256" key="1">
    <source>
        <dbReference type="SAM" id="MobiDB-lite"/>
    </source>
</evidence>
<reference evidence="2 3" key="1">
    <citation type="submission" date="2012-11" db="EMBL/GenBank/DDBJ databases">
        <authorList>
            <person name="Huguet-Tapia J.C."/>
            <person name="Durkin A.S."/>
            <person name="Pettis G.S."/>
            <person name="Badger J.H."/>
        </authorList>
    </citation>
    <scope>NUCLEOTIDE SEQUENCE [LARGE SCALE GENOMIC DNA]</scope>
    <source>
        <strain evidence="2 3">91-03</strain>
    </source>
</reference>
<comment type="caution">
    <text evidence="2">The sequence shown here is derived from an EMBL/GenBank/DDBJ whole genome shotgun (WGS) entry which is preliminary data.</text>
</comment>
<evidence type="ECO:0000313" key="3">
    <source>
        <dbReference type="Proteomes" id="UP000010411"/>
    </source>
</evidence>
<protein>
    <submittedName>
        <fullName evidence="2">Uncharacterized protein</fullName>
    </submittedName>
</protein>
<accession>L1L0Q8</accession>
<feature type="region of interest" description="Disordered" evidence="1">
    <location>
        <begin position="1"/>
        <end position="20"/>
    </location>
</feature>
<dbReference type="EMBL" id="AEJC01000235">
    <property type="protein sequence ID" value="EKX66265.1"/>
    <property type="molecule type" value="Genomic_DNA"/>
</dbReference>
<gene>
    <name evidence="2" type="ORF">STRIP9103_04611</name>
</gene>
<evidence type="ECO:0000313" key="2">
    <source>
        <dbReference type="EMBL" id="EKX66265.1"/>
    </source>
</evidence>
<name>L1L0Q8_9ACTN</name>
<dbReference type="AlphaFoldDB" id="L1L0Q8"/>
<organism evidence="2 3">
    <name type="scientific">Streptomyces ipomoeae 91-03</name>
    <dbReference type="NCBI Taxonomy" id="698759"/>
    <lineage>
        <taxon>Bacteria</taxon>
        <taxon>Bacillati</taxon>
        <taxon>Actinomycetota</taxon>
        <taxon>Actinomycetes</taxon>
        <taxon>Kitasatosporales</taxon>
        <taxon>Streptomycetaceae</taxon>
        <taxon>Streptomyces</taxon>
    </lineage>
</organism>
<sequence>TARHSESRCGRDRTGTRLTP</sequence>
<proteinExistence type="predicted"/>